<dbReference type="OrthoDB" id="369264at2"/>
<dbReference type="InterPro" id="IPR026881">
    <property type="entry name" value="WYL_dom"/>
</dbReference>
<dbReference type="Pfam" id="PF25583">
    <property type="entry name" value="WCX"/>
    <property type="match status" value="1"/>
</dbReference>
<dbReference type="PANTHER" id="PTHR34580:SF9">
    <property type="entry name" value="SLL5097 PROTEIN"/>
    <property type="match status" value="1"/>
</dbReference>
<dbReference type="InterPro" id="IPR057727">
    <property type="entry name" value="WCX_dom"/>
</dbReference>
<dbReference type="GO" id="GO:0003677">
    <property type="term" value="F:DNA binding"/>
    <property type="evidence" value="ECO:0007669"/>
    <property type="project" value="UniProtKB-KW"/>
</dbReference>
<dbReference type="STRING" id="225004.SAMN02745152_00642"/>
<dbReference type="Proteomes" id="UP000190395">
    <property type="component" value="Unassembled WGS sequence"/>
</dbReference>
<keyword evidence="3" id="KW-0238">DNA-binding</keyword>
<evidence type="ECO:0000259" key="2">
    <source>
        <dbReference type="Pfam" id="PF25583"/>
    </source>
</evidence>
<dbReference type="AlphaFoldDB" id="A0A1T4LQK0"/>
<feature type="domain" description="WYL" evidence="1">
    <location>
        <begin position="132"/>
        <end position="198"/>
    </location>
</feature>
<reference evidence="3 4" key="1">
    <citation type="submission" date="2017-02" db="EMBL/GenBank/DDBJ databases">
        <authorList>
            <person name="Peterson S.W."/>
        </authorList>
    </citation>
    <scope>NUCLEOTIDE SEQUENCE [LARGE SCALE GENOMIC DNA]</scope>
    <source>
        <strain evidence="3 4">ATCC BAA-909</strain>
    </source>
</reference>
<protein>
    <submittedName>
        <fullName evidence="3">Predicted DNA-binding transcriptional regulator YafY, contains an HTH and WYL domains</fullName>
    </submittedName>
</protein>
<accession>A0A1T4LQK0</accession>
<dbReference type="EMBL" id="FUXC01000002">
    <property type="protein sequence ID" value="SJZ56953.1"/>
    <property type="molecule type" value="Genomic_DNA"/>
</dbReference>
<name>A0A1T4LQK0_9SPIR</name>
<dbReference type="PROSITE" id="PS52050">
    <property type="entry name" value="WYL"/>
    <property type="match status" value="1"/>
</dbReference>
<feature type="domain" description="WCX" evidence="2">
    <location>
        <begin position="232"/>
        <end position="314"/>
    </location>
</feature>
<proteinExistence type="predicted"/>
<sequence>MSQTERILFIDRKLRSCGNFTVKEVADYFEVSERQVKRDIEYMRDRFEAPIEWNFKEKKYIYASSFERLKFADQHLILAYLSMQSMLKNANYFPAVSSELLQNLKSQIPKDYLKVCGRILYEIPAAESLEPEIFTGICGAMRDLLCLELVYTNTKNELSERIFEPCNLINYGGNWYVVGFDYLRNEIRTFNAARIKKLSLTKKSFERHGDDFEQKLKNYIENGFGIFLGEKTENVKIRFYGKAVQIVKTQKWHPKQVMSENFGGEGGKEDFLELNFPAADMTEVLSKILSFGKNAVPLEPQNLVDLWKAEIRKMCEIAGVYR</sequence>
<evidence type="ECO:0000259" key="1">
    <source>
        <dbReference type="Pfam" id="PF13280"/>
    </source>
</evidence>
<dbReference type="GeneID" id="303366910"/>
<keyword evidence="4" id="KW-1185">Reference proteome</keyword>
<dbReference type="Pfam" id="PF13280">
    <property type="entry name" value="WYL"/>
    <property type="match status" value="1"/>
</dbReference>
<organism evidence="3 4">
    <name type="scientific">Treponema berlinense</name>
    <dbReference type="NCBI Taxonomy" id="225004"/>
    <lineage>
        <taxon>Bacteria</taxon>
        <taxon>Pseudomonadati</taxon>
        <taxon>Spirochaetota</taxon>
        <taxon>Spirochaetia</taxon>
        <taxon>Spirochaetales</taxon>
        <taxon>Treponemataceae</taxon>
        <taxon>Treponema</taxon>
    </lineage>
</organism>
<dbReference type="RefSeq" id="WP_078930380.1">
    <property type="nucleotide sequence ID" value="NZ_CAMCOW010000059.1"/>
</dbReference>
<dbReference type="PANTHER" id="PTHR34580">
    <property type="match status" value="1"/>
</dbReference>
<gene>
    <name evidence="3" type="ORF">SAMN02745152_00642</name>
</gene>
<evidence type="ECO:0000313" key="3">
    <source>
        <dbReference type="EMBL" id="SJZ56953.1"/>
    </source>
</evidence>
<dbReference type="InterPro" id="IPR051534">
    <property type="entry name" value="CBASS_pafABC_assoc_protein"/>
</dbReference>
<evidence type="ECO:0000313" key="4">
    <source>
        <dbReference type="Proteomes" id="UP000190395"/>
    </source>
</evidence>